<proteinExistence type="predicted"/>
<dbReference type="InterPro" id="IPR016084">
    <property type="entry name" value="Haem_Oase-like_multi-hlx"/>
</dbReference>
<dbReference type="RefSeq" id="WP_078739833.1">
    <property type="nucleotide sequence ID" value="NZ_MSDF01000014.1"/>
</dbReference>
<reference evidence="1 2" key="1">
    <citation type="submission" date="2016-12" db="EMBL/GenBank/DDBJ databases">
        <title>Draft genome sequences of seven strains of Pseudomonas fluorescens that produce 4-formylaminooxyvinylglycine.</title>
        <authorList>
            <person name="Okrent R.A."/>
            <person name="Manning V.A."/>
            <person name="Trippe K.M."/>
        </authorList>
    </citation>
    <scope>NUCLEOTIDE SEQUENCE [LARGE SCALE GENOMIC DNA]</scope>
    <source>
        <strain evidence="1 2">P5A</strain>
    </source>
</reference>
<organism evidence="1 2">
    <name type="scientific">Pseudomonas fluorescens</name>
    <dbReference type="NCBI Taxonomy" id="294"/>
    <lineage>
        <taxon>Bacteria</taxon>
        <taxon>Pseudomonadati</taxon>
        <taxon>Pseudomonadota</taxon>
        <taxon>Gammaproteobacteria</taxon>
        <taxon>Pseudomonadales</taxon>
        <taxon>Pseudomonadaceae</taxon>
        <taxon>Pseudomonas</taxon>
    </lineage>
</organism>
<dbReference type="Gene3D" id="1.20.910.10">
    <property type="entry name" value="Heme oxygenase-like"/>
    <property type="match status" value="1"/>
</dbReference>
<evidence type="ECO:0000313" key="1">
    <source>
        <dbReference type="EMBL" id="OPA96819.1"/>
    </source>
</evidence>
<evidence type="ECO:0000313" key="2">
    <source>
        <dbReference type="Proteomes" id="UP000190965"/>
    </source>
</evidence>
<name>A0A1T2YYB7_PSEFL</name>
<dbReference type="OrthoDB" id="7529370at2"/>
<evidence type="ECO:0008006" key="3">
    <source>
        <dbReference type="Google" id="ProtNLM"/>
    </source>
</evidence>
<dbReference type="EMBL" id="MSDF01000014">
    <property type="protein sequence ID" value="OPA96819.1"/>
    <property type="molecule type" value="Genomic_DNA"/>
</dbReference>
<comment type="caution">
    <text evidence="1">The sequence shown here is derived from an EMBL/GenBank/DDBJ whole genome shotgun (WGS) entry which is preliminary data.</text>
</comment>
<dbReference type="SUPFAM" id="SSF48613">
    <property type="entry name" value="Heme oxygenase-like"/>
    <property type="match status" value="1"/>
</dbReference>
<dbReference type="Proteomes" id="UP000190965">
    <property type="component" value="Unassembled WGS sequence"/>
</dbReference>
<protein>
    <recommendedName>
        <fullName evidence="3">Thiaminase-2/PQQC domain-containing protein</fullName>
    </recommendedName>
</protein>
<dbReference type="AlphaFoldDB" id="A0A1T2YYB7"/>
<gene>
    <name evidence="1" type="ORF">BFW87_10885</name>
</gene>
<sequence length="468" mass="52650">MDAWSLEAFKKPYLKVGHIEKTGAGIFELGETGSEFVIETQACDELIATVQDLKSPDNAQWRSLTERHEADEVRALIDHLNEAGLVRESSPEHTLQGKRNITQDSLAEAMDALQNTDFDDPALCHRLLDFIENLHHTSVRKVLAESGHVYIKYTKLTLLCWTVTCPPAVMAAKQLLHALTGHHDNASSIEYSAFWAGELRKCLSVLVWLLNKSQKIDARKVDFPALQIEEIDSGVNLAVRLERWGLDFMEHVAPSQYQQALVTTGRGRDALIAASYAQEYYITDRFVDLISPAIAQRLPRPLKKLARRYYMEEAGHELYELKTCKALGMTEAQLHSSLPTPFGQLVCDLYTCLASKELVAYFAAATITEGLPGQVNLLNELSAANNATPLFNKTSRKHESLNEKLGHQYISRIMLAEVGELSIEEQQTAANAYALLLDLNIRAWEQLHDYHITLQMPAINYRMLDYIA</sequence>
<accession>A0A1T2YYB7</accession>